<evidence type="ECO:0000313" key="2">
    <source>
        <dbReference type="Proteomes" id="UP000319383"/>
    </source>
</evidence>
<dbReference type="KEGG" id="sdyn:Mal52_16340"/>
<protein>
    <submittedName>
        <fullName evidence="1">Cellulose synthase subunit BcsC</fullName>
    </submittedName>
</protein>
<gene>
    <name evidence="1" type="ORF">Mal52_16340</name>
</gene>
<dbReference type="Pfam" id="PF14559">
    <property type="entry name" value="TPR_19"/>
    <property type="match status" value="2"/>
</dbReference>
<dbReference type="Gene3D" id="1.25.40.10">
    <property type="entry name" value="Tetratricopeptide repeat domain"/>
    <property type="match status" value="2"/>
</dbReference>
<sequence length="328" mass="37437">MDNDETERWYRARLETDPDDAQTIRLFAIFMQYTRKDLDEAERLYRRAFDVSPTDVKIIGSLARFLSSVRNEYNEAERLYRTGLEFAPDDARLNSGLAFLLERARKDYDAAEHLYQRSIELAPNNSMYQFRFAEFLHHVRKDYTAAESFYRKAVSLRPDDEYLNGQLAGFLYHVRKDLQDAGLFYRAALELDPNNPNTIDDYASALLENGQVTEAAAIVDRACEINQQANSQAGAIAVLYQSLIRRLSQEDDQASLGTLKSLLAVGFTRYSGELESHLTSLTTKLCPQDQTLYETLGAAILDEQKVGDLETTERWQQIQSLPPNSPTS</sequence>
<dbReference type="SMART" id="SM00386">
    <property type="entry name" value="HAT"/>
    <property type="match status" value="4"/>
</dbReference>
<name>A0A517ZKZ5_9PLAN</name>
<dbReference type="PANTHER" id="PTHR12558">
    <property type="entry name" value="CELL DIVISION CYCLE 16,23,27"/>
    <property type="match status" value="1"/>
</dbReference>
<reference evidence="1 2" key="1">
    <citation type="submission" date="2019-02" db="EMBL/GenBank/DDBJ databases">
        <title>Deep-cultivation of Planctomycetes and their phenomic and genomic characterization uncovers novel biology.</title>
        <authorList>
            <person name="Wiegand S."/>
            <person name="Jogler M."/>
            <person name="Boedeker C."/>
            <person name="Pinto D."/>
            <person name="Vollmers J."/>
            <person name="Rivas-Marin E."/>
            <person name="Kohn T."/>
            <person name="Peeters S.H."/>
            <person name="Heuer A."/>
            <person name="Rast P."/>
            <person name="Oberbeckmann S."/>
            <person name="Bunk B."/>
            <person name="Jeske O."/>
            <person name="Meyerdierks A."/>
            <person name="Storesund J.E."/>
            <person name="Kallscheuer N."/>
            <person name="Luecker S."/>
            <person name="Lage O.M."/>
            <person name="Pohl T."/>
            <person name="Merkel B.J."/>
            <person name="Hornburger P."/>
            <person name="Mueller R.-W."/>
            <person name="Bruemmer F."/>
            <person name="Labrenz M."/>
            <person name="Spormann A.M."/>
            <person name="Op den Camp H."/>
            <person name="Overmann J."/>
            <person name="Amann R."/>
            <person name="Jetten M.S.M."/>
            <person name="Mascher T."/>
            <person name="Medema M.H."/>
            <person name="Devos D.P."/>
            <person name="Kaster A.-K."/>
            <person name="Ovreas L."/>
            <person name="Rohde M."/>
            <person name="Galperin M.Y."/>
            <person name="Jogler C."/>
        </authorList>
    </citation>
    <scope>NUCLEOTIDE SEQUENCE [LARGE SCALE GENOMIC DNA]</scope>
    <source>
        <strain evidence="1 2">Mal52</strain>
    </source>
</reference>
<dbReference type="Proteomes" id="UP000319383">
    <property type="component" value="Chromosome"/>
</dbReference>
<evidence type="ECO:0000313" key="1">
    <source>
        <dbReference type="EMBL" id="QDU43162.1"/>
    </source>
</evidence>
<dbReference type="InterPro" id="IPR003107">
    <property type="entry name" value="HAT"/>
</dbReference>
<dbReference type="Pfam" id="PF13432">
    <property type="entry name" value="TPR_16"/>
    <property type="match status" value="1"/>
</dbReference>
<dbReference type="InterPro" id="IPR019734">
    <property type="entry name" value="TPR_rpt"/>
</dbReference>
<dbReference type="EMBL" id="CP036276">
    <property type="protein sequence ID" value="QDU43162.1"/>
    <property type="molecule type" value="Genomic_DNA"/>
</dbReference>
<dbReference type="GO" id="GO:0006396">
    <property type="term" value="P:RNA processing"/>
    <property type="evidence" value="ECO:0007669"/>
    <property type="project" value="InterPro"/>
</dbReference>
<dbReference type="PANTHER" id="PTHR12558:SF13">
    <property type="entry name" value="CELL DIVISION CYCLE PROTEIN 27 HOMOLOG"/>
    <property type="match status" value="1"/>
</dbReference>
<organism evidence="1 2">
    <name type="scientific">Symmachiella dynata</name>
    <dbReference type="NCBI Taxonomy" id="2527995"/>
    <lineage>
        <taxon>Bacteria</taxon>
        <taxon>Pseudomonadati</taxon>
        <taxon>Planctomycetota</taxon>
        <taxon>Planctomycetia</taxon>
        <taxon>Planctomycetales</taxon>
        <taxon>Planctomycetaceae</taxon>
        <taxon>Symmachiella</taxon>
    </lineage>
</organism>
<dbReference type="InterPro" id="IPR011990">
    <property type="entry name" value="TPR-like_helical_dom_sf"/>
</dbReference>
<accession>A0A517ZKZ5</accession>
<dbReference type="SUPFAM" id="SSF81901">
    <property type="entry name" value="HCP-like"/>
    <property type="match status" value="1"/>
</dbReference>
<dbReference type="AlphaFoldDB" id="A0A517ZKZ5"/>
<dbReference type="SMART" id="SM00028">
    <property type="entry name" value="TPR"/>
    <property type="match status" value="5"/>
</dbReference>
<dbReference type="RefSeq" id="WP_197534739.1">
    <property type="nucleotide sequence ID" value="NZ_CP036276.1"/>
</dbReference>
<keyword evidence="2" id="KW-1185">Reference proteome</keyword>
<proteinExistence type="predicted"/>